<dbReference type="Pfam" id="PF00319">
    <property type="entry name" value="SRF-TF"/>
    <property type="match status" value="1"/>
</dbReference>
<evidence type="ECO:0000259" key="8">
    <source>
        <dbReference type="PROSITE" id="PS50066"/>
    </source>
</evidence>
<dbReference type="SUPFAM" id="SSF55455">
    <property type="entry name" value="SRF-like"/>
    <property type="match status" value="1"/>
</dbReference>
<sequence length="244" mass="27417">MGRGRGKVEVRRIDNSVSRQVTFSKRRRGLAKKARELAVLCDADVAMLVFSDKGRLHDFAAHGSMERILDRYERYLLCEGGDVMEDHPEEMQGNMSYDHIKLRSRIEALQKSQRNLMGEQLESLTFREVQQLEDQIDSALRNIRSRKDHVLLSSIEELRKKERFLVEQNSLLQKEKAALDPSLHAKDSPASSTAAEAAVPNLNICAGDSDEPGPPAAPPGAATGGLPWWMLRPPAVGQRRLEEH</sequence>
<dbReference type="InterPro" id="IPR033896">
    <property type="entry name" value="MEF2-like_N"/>
</dbReference>
<keyword evidence="5" id="KW-0539">Nucleus</keyword>
<evidence type="ECO:0000256" key="4">
    <source>
        <dbReference type="ARBA" id="ARBA00023163"/>
    </source>
</evidence>
<dbReference type="InterPro" id="IPR002100">
    <property type="entry name" value="TF_MADSbox"/>
</dbReference>
<name>A0A368QMZ8_SETIT</name>
<dbReference type="SMART" id="SM00432">
    <property type="entry name" value="MADS"/>
    <property type="match status" value="1"/>
</dbReference>
<dbReference type="Pfam" id="PF01486">
    <property type="entry name" value="K-box"/>
    <property type="match status" value="1"/>
</dbReference>
<evidence type="ECO:0000256" key="3">
    <source>
        <dbReference type="ARBA" id="ARBA00023125"/>
    </source>
</evidence>
<gene>
    <name evidence="10" type="ORF">SETIT_3G358100v2</name>
</gene>
<dbReference type="GO" id="GO:0045944">
    <property type="term" value="P:positive regulation of transcription by RNA polymerase II"/>
    <property type="evidence" value="ECO:0007669"/>
    <property type="project" value="InterPro"/>
</dbReference>
<evidence type="ECO:0000259" key="9">
    <source>
        <dbReference type="PROSITE" id="PS51297"/>
    </source>
</evidence>
<dbReference type="PROSITE" id="PS51297">
    <property type="entry name" value="K_BOX"/>
    <property type="match status" value="1"/>
</dbReference>
<evidence type="ECO:0000256" key="5">
    <source>
        <dbReference type="ARBA" id="ARBA00023242"/>
    </source>
</evidence>
<keyword evidence="2" id="KW-0805">Transcription regulation</keyword>
<feature type="domain" description="K-box" evidence="9">
    <location>
        <begin position="92"/>
        <end position="182"/>
    </location>
</feature>
<organism evidence="10">
    <name type="scientific">Setaria italica</name>
    <name type="common">Foxtail millet</name>
    <name type="synonym">Panicum italicum</name>
    <dbReference type="NCBI Taxonomy" id="4555"/>
    <lineage>
        <taxon>Eukaryota</taxon>
        <taxon>Viridiplantae</taxon>
        <taxon>Streptophyta</taxon>
        <taxon>Embryophyta</taxon>
        <taxon>Tracheophyta</taxon>
        <taxon>Spermatophyta</taxon>
        <taxon>Magnoliopsida</taxon>
        <taxon>Liliopsida</taxon>
        <taxon>Poales</taxon>
        <taxon>Poaceae</taxon>
        <taxon>PACMAD clade</taxon>
        <taxon>Panicoideae</taxon>
        <taxon>Panicodae</taxon>
        <taxon>Paniceae</taxon>
        <taxon>Cenchrinae</taxon>
        <taxon>Setaria</taxon>
    </lineage>
</organism>
<keyword evidence="3" id="KW-0238">DNA-binding</keyword>
<feature type="coiled-coil region" evidence="6">
    <location>
        <begin position="129"/>
        <end position="175"/>
    </location>
</feature>
<evidence type="ECO:0000256" key="7">
    <source>
        <dbReference type="SAM" id="MobiDB-lite"/>
    </source>
</evidence>
<dbReference type="PROSITE" id="PS50066">
    <property type="entry name" value="MADS_BOX_2"/>
    <property type="match status" value="1"/>
</dbReference>
<evidence type="ECO:0000256" key="2">
    <source>
        <dbReference type="ARBA" id="ARBA00023015"/>
    </source>
</evidence>
<dbReference type="GO" id="GO:0003700">
    <property type="term" value="F:DNA-binding transcription factor activity"/>
    <property type="evidence" value="ECO:0007669"/>
    <property type="project" value="InterPro"/>
</dbReference>
<dbReference type="InterPro" id="IPR002487">
    <property type="entry name" value="TF_Kbox"/>
</dbReference>
<protein>
    <recommendedName>
        <fullName evidence="11">MADS-box transcription factor</fullName>
    </recommendedName>
</protein>
<dbReference type="AlphaFoldDB" id="A0A368QMZ8"/>
<dbReference type="GO" id="GO:0005634">
    <property type="term" value="C:nucleus"/>
    <property type="evidence" value="ECO:0007669"/>
    <property type="project" value="UniProtKB-SubCell"/>
</dbReference>
<dbReference type="GO" id="GO:0000977">
    <property type="term" value="F:RNA polymerase II transcription regulatory region sequence-specific DNA binding"/>
    <property type="evidence" value="ECO:0007669"/>
    <property type="project" value="InterPro"/>
</dbReference>
<proteinExistence type="predicted"/>
<dbReference type="PRINTS" id="PR00404">
    <property type="entry name" value="MADSDOMAIN"/>
</dbReference>
<dbReference type="InterPro" id="IPR050142">
    <property type="entry name" value="MADS-box/MEF2_TF"/>
</dbReference>
<dbReference type="GO" id="GO:0046983">
    <property type="term" value="F:protein dimerization activity"/>
    <property type="evidence" value="ECO:0007669"/>
    <property type="project" value="InterPro"/>
</dbReference>
<evidence type="ECO:0008006" key="11">
    <source>
        <dbReference type="Google" id="ProtNLM"/>
    </source>
</evidence>
<dbReference type="InterPro" id="IPR036879">
    <property type="entry name" value="TF_MADSbox_sf"/>
</dbReference>
<accession>A0A368QMZ8</accession>
<dbReference type="PROSITE" id="PS00350">
    <property type="entry name" value="MADS_BOX_1"/>
    <property type="match status" value="1"/>
</dbReference>
<dbReference type="EMBL" id="CM003530">
    <property type="protein sequence ID" value="RCV19118.1"/>
    <property type="molecule type" value="Genomic_DNA"/>
</dbReference>
<feature type="domain" description="MADS-box" evidence="8">
    <location>
        <begin position="3"/>
        <end position="63"/>
    </location>
</feature>
<evidence type="ECO:0000313" key="10">
    <source>
        <dbReference type="EMBL" id="RCV19118.1"/>
    </source>
</evidence>
<keyword evidence="4" id="KW-0804">Transcription</keyword>
<evidence type="ECO:0000256" key="1">
    <source>
        <dbReference type="ARBA" id="ARBA00004123"/>
    </source>
</evidence>
<dbReference type="KEGG" id="sita:101774969"/>
<dbReference type="FunFam" id="3.40.1810.10:FF:000003">
    <property type="entry name" value="MADS-box transcription factor MADS-MC"/>
    <property type="match status" value="1"/>
</dbReference>
<dbReference type="STRING" id="4555.A0A368QMZ8"/>
<dbReference type="OrthoDB" id="1898716at2759"/>
<keyword evidence="6" id="KW-0175">Coiled coil</keyword>
<dbReference type="PANTHER" id="PTHR48019">
    <property type="entry name" value="SERUM RESPONSE FACTOR HOMOLOG"/>
    <property type="match status" value="1"/>
</dbReference>
<dbReference type="Gene3D" id="3.40.1810.10">
    <property type="entry name" value="Transcription factor, MADS-box"/>
    <property type="match status" value="1"/>
</dbReference>
<evidence type="ECO:0000256" key="6">
    <source>
        <dbReference type="SAM" id="Coils"/>
    </source>
</evidence>
<reference evidence="10" key="2">
    <citation type="submission" date="2015-07" db="EMBL/GenBank/DDBJ databases">
        <authorList>
            <person name="Noorani M."/>
        </authorList>
    </citation>
    <scope>NUCLEOTIDE SEQUENCE</scope>
    <source>
        <strain evidence="10">Yugu1</strain>
    </source>
</reference>
<comment type="subcellular location">
    <subcellularLocation>
        <location evidence="1">Nucleus</location>
    </subcellularLocation>
</comment>
<feature type="region of interest" description="Disordered" evidence="7">
    <location>
        <begin position="203"/>
        <end position="229"/>
    </location>
</feature>
<dbReference type="CDD" id="cd00265">
    <property type="entry name" value="MADS_MEF2_like"/>
    <property type="match status" value="1"/>
</dbReference>
<reference evidence="10" key="1">
    <citation type="journal article" date="2012" name="Nat. Biotechnol.">
        <title>Reference genome sequence of the model plant Setaria.</title>
        <authorList>
            <person name="Bennetzen J.L."/>
            <person name="Schmutz J."/>
            <person name="Wang H."/>
            <person name="Percifield R."/>
            <person name="Hawkins J."/>
            <person name="Pontaroli A.C."/>
            <person name="Estep M."/>
            <person name="Feng L."/>
            <person name="Vaughn J.N."/>
            <person name="Grimwood J."/>
            <person name="Jenkins J."/>
            <person name="Barry K."/>
            <person name="Lindquist E."/>
            <person name="Hellsten U."/>
            <person name="Deshpande S."/>
            <person name="Wang X."/>
            <person name="Wu X."/>
            <person name="Mitros T."/>
            <person name="Triplett J."/>
            <person name="Yang X."/>
            <person name="Ye C.Y."/>
            <person name="Mauro-Herrera M."/>
            <person name="Wang L."/>
            <person name="Li P."/>
            <person name="Sharma M."/>
            <person name="Sharma R."/>
            <person name="Ronald P.C."/>
            <person name="Panaud O."/>
            <person name="Kellogg E.A."/>
            <person name="Brutnell T.P."/>
            <person name="Doust A.N."/>
            <person name="Tuskan G.A."/>
            <person name="Rokhsar D."/>
            <person name="Devos K.M."/>
        </authorList>
    </citation>
    <scope>NUCLEOTIDE SEQUENCE [LARGE SCALE GENOMIC DNA]</scope>
    <source>
        <strain evidence="10">Yugu1</strain>
    </source>
</reference>